<dbReference type="InterPro" id="IPR008949">
    <property type="entry name" value="Isoprenoid_synthase_dom_sf"/>
</dbReference>
<dbReference type="AlphaFoldDB" id="A0A811NDI9"/>
<dbReference type="GO" id="GO:0000287">
    <property type="term" value="F:magnesium ion binding"/>
    <property type="evidence" value="ECO:0007669"/>
    <property type="project" value="InterPro"/>
</dbReference>
<feature type="domain" description="Terpene synthase N-terminal" evidence="3">
    <location>
        <begin position="252"/>
        <end position="341"/>
    </location>
</feature>
<feature type="domain" description="THH1/TOM1/TOM3" evidence="5">
    <location>
        <begin position="27"/>
        <end position="248"/>
    </location>
</feature>
<evidence type="ECO:0000313" key="6">
    <source>
        <dbReference type="EMBL" id="CAD6221789.1"/>
    </source>
</evidence>
<dbReference type="GO" id="GO:0010333">
    <property type="term" value="F:terpene synthase activity"/>
    <property type="evidence" value="ECO:0007669"/>
    <property type="project" value="InterPro"/>
</dbReference>
<dbReference type="PANTHER" id="PTHR31225">
    <property type="entry name" value="OS04G0344100 PROTEIN-RELATED"/>
    <property type="match status" value="1"/>
</dbReference>
<dbReference type="Pfam" id="PF01397">
    <property type="entry name" value="Terpene_synth"/>
    <property type="match status" value="2"/>
</dbReference>
<dbReference type="SFLD" id="SFLDS00005">
    <property type="entry name" value="Isoprenoid_Synthase_Type_I"/>
    <property type="match status" value="1"/>
</dbReference>
<dbReference type="SUPFAM" id="SSF48239">
    <property type="entry name" value="Terpenoid cyclases/Protein prenyltransferases"/>
    <property type="match status" value="2"/>
</dbReference>
<dbReference type="InterPro" id="IPR005630">
    <property type="entry name" value="Terpene_synthase_metal-bd"/>
</dbReference>
<evidence type="ECO:0000259" key="3">
    <source>
        <dbReference type="Pfam" id="PF01397"/>
    </source>
</evidence>
<keyword evidence="2" id="KW-1133">Transmembrane helix</keyword>
<keyword evidence="7" id="KW-1185">Reference proteome</keyword>
<feature type="transmembrane region" description="Helical" evidence="2">
    <location>
        <begin position="42"/>
        <end position="63"/>
    </location>
</feature>
<proteinExistence type="predicted"/>
<feature type="transmembrane region" description="Helical" evidence="2">
    <location>
        <begin position="149"/>
        <end position="171"/>
    </location>
</feature>
<comment type="caution">
    <text evidence="6">The sequence shown here is derived from an EMBL/GenBank/DDBJ whole genome shotgun (WGS) entry which is preliminary data.</text>
</comment>
<feature type="transmembrane region" description="Helical" evidence="2">
    <location>
        <begin position="116"/>
        <end position="137"/>
    </location>
</feature>
<dbReference type="Gene3D" id="1.50.10.130">
    <property type="entry name" value="Terpene synthase, N-terminal domain"/>
    <property type="match status" value="2"/>
</dbReference>
<dbReference type="InterPro" id="IPR034741">
    <property type="entry name" value="Terpene_cyclase-like_1_C"/>
</dbReference>
<dbReference type="InterPro" id="IPR050148">
    <property type="entry name" value="Terpene_synthase-like"/>
</dbReference>
<feature type="transmembrane region" description="Helical" evidence="2">
    <location>
        <begin position="84"/>
        <end position="104"/>
    </location>
</feature>
<dbReference type="SUPFAM" id="SSF48576">
    <property type="entry name" value="Terpenoid synthases"/>
    <property type="match status" value="1"/>
</dbReference>
<feature type="domain" description="Terpene synthase N-terminal" evidence="3">
    <location>
        <begin position="390"/>
        <end position="534"/>
    </location>
</feature>
<protein>
    <submittedName>
        <fullName evidence="6">Uncharacterized protein</fullName>
    </submittedName>
</protein>
<evidence type="ECO:0000259" key="5">
    <source>
        <dbReference type="Pfam" id="PF06454"/>
    </source>
</evidence>
<evidence type="ECO:0000256" key="1">
    <source>
        <dbReference type="ARBA" id="ARBA00022723"/>
    </source>
</evidence>
<dbReference type="PANTHER" id="PTHR31225:SF232">
    <property type="entry name" value="TERPENE SYNTHASE METAL-BINDING DOMAIN-CONTAINING PROTEIN"/>
    <property type="match status" value="1"/>
</dbReference>
<dbReference type="EMBL" id="CAJGYO010000003">
    <property type="protein sequence ID" value="CAD6221789.1"/>
    <property type="molecule type" value="Genomic_DNA"/>
</dbReference>
<name>A0A811NDI9_9POAL</name>
<dbReference type="Proteomes" id="UP000604825">
    <property type="component" value="Unassembled WGS sequence"/>
</dbReference>
<feature type="transmembrane region" description="Helical" evidence="2">
    <location>
        <begin position="183"/>
        <end position="200"/>
    </location>
</feature>
<reference evidence="6" key="1">
    <citation type="submission" date="2020-10" db="EMBL/GenBank/DDBJ databases">
        <authorList>
            <person name="Han B."/>
            <person name="Lu T."/>
            <person name="Zhao Q."/>
            <person name="Huang X."/>
            <person name="Zhao Y."/>
        </authorList>
    </citation>
    <scope>NUCLEOTIDE SEQUENCE</scope>
</reference>
<evidence type="ECO:0000313" key="7">
    <source>
        <dbReference type="Proteomes" id="UP000604825"/>
    </source>
</evidence>
<keyword evidence="2" id="KW-0472">Membrane</keyword>
<dbReference type="GO" id="GO:0016114">
    <property type="term" value="P:terpenoid biosynthetic process"/>
    <property type="evidence" value="ECO:0007669"/>
    <property type="project" value="InterPro"/>
</dbReference>
<dbReference type="Gene3D" id="1.10.600.10">
    <property type="entry name" value="Farnesyl Diphosphate Synthase"/>
    <property type="match status" value="1"/>
</dbReference>
<dbReference type="SFLD" id="SFLDG01019">
    <property type="entry name" value="Terpene_Cyclase_Like_1_C_Termi"/>
    <property type="match status" value="1"/>
</dbReference>
<evidence type="ECO:0000256" key="2">
    <source>
        <dbReference type="SAM" id="Phobius"/>
    </source>
</evidence>
<gene>
    <name evidence="6" type="ORF">NCGR_LOCUS15002</name>
</gene>
<sequence length="944" mass="105235">MRRELASSFATAAATAGASSSAADALRGWWDDVNESPQWQDAAFFSLAAAYALVSAVALIQLIRIQRRVPEFGWTTQKVFHLMNFLVNGVRALVFGFHVHVFLLRTKVYKLVLLDLPGLLFFSTYTLLVLFWAEIYHQARSLPTDKLRPAYIAVNTIIYVVQFCIWIYLGINDNAVVELASKIFIVAVSFIALLGFSVYGGRLFVLLRRFPIESKGRQKKLYEVGTVTAICVTCFLIRCVVVATSNTDIISSEMESSVQASLKDSVRRMLLVLQEKKHDDDRSSQLLRTIHQLQSLGIAYHFHQETEDILMSMHQHHGHGLRTHRDLDLHSAALLFRMLRELDIPASTEYAWVVDPAQIDIYTWQAAWHSWPGSHVCDKVATSNTDIISSEMESSVQASLKDSVRRMLLVLQEKEHDDDRSSLLLRTIHQLQSLGIAYHFHQETKDILMSMHQHHGHGLGTHRDLDLHSAALLFRMLRELGIPASTDMLMSALREEGDKITDSDALLAVYQASYLAFPGDTVLDQARAFAVGKLAGRDDDSDCTHLLLPLPLPLQWTAPRLQAMWSLKDDDHNKSVAVDPAILQLAQLDFNLVQALHRRELAEVTRWWKESLLGEYSFARDRVVECFFCAACIAPEPHLAECREVLAKTGALIVHLDDIYDVHGTMDELQAFTDAIASWEHRDDDDSAVVMGMALPEYMKAMYSAIWTTSAAAADRVLEKHGYDMLPLYKKAWHELCKAFLVEAQWQQQGHMPSFAEYVSNGWITSTGPLLLLHALPAAAAVPPITQANGDANNGAAAGIDYPRLVELSSTIFRLCNDCASHEAESERGDAPSSIDCCMAEPWCAGGEEQARAAVQGVIAETWKALNWEVVVVAASGSGGNDPSCCSSSATETTESMTTMANLCLNLARIVHCIYQDGDGITSPTHRMKQMVKDLLFNPIHHVL</sequence>
<dbReference type="InterPro" id="IPR008930">
    <property type="entry name" value="Terpenoid_cyclase/PrenylTrfase"/>
</dbReference>
<dbReference type="Pfam" id="PF03936">
    <property type="entry name" value="Terpene_synth_C"/>
    <property type="match status" value="1"/>
</dbReference>
<evidence type="ECO:0000259" key="4">
    <source>
        <dbReference type="Pfam" id="PF03936"/>
    </source>
</evidence>
<dbReference type="InterPro" id="IPR036965">
    <property type="entry name" value="Terpene_synth_N_sf"/>
</dbReference>
<keyword evidence="2" id="KW-0812">Transmembrane</keyword>
<dbReference type="OrthoDB" id="1936865at2759"/>
<organism evidence="6 7">
    <name type="scientific">Miscanthus lutarioriparius</name>
    <dbReference type="NCBI Taxonomy" id="422564"/>
    <lineage>
        <taxon>Eukaryota</taxon>
        <taxon>Viridiplantae</taxon>
        <taxon>Streptophyta</taxon>
        <taxon>Embryophyta</taxon>
        <taxon>Tracheophyta</taxon>
        <taxon>Spermatophyta</taxon>
        <taxon>Magnoliopsida</taxon>
        <taxon>Liliopsida</taxon>
        <taxon>Poales</taxon>
        <taxon>Poaceae</taxon>
        <taxon>PACMAD clade</taxon>
        <taxon>Panicoideae</taxon>
        <taxon>Andropogonodae</taxon>
        <taxon>Andropogoneae</taxon>
        <taxon>Saccharinae</taxon>
        <taxon>Miscanthus</taxon>
    </lineage>
</organism>
<dbReference type="Pfam" id="PF06454">
    <property type="entry name" value="THH1_TOM1-3_dom"/>
    <property type="match status" value="1"/>
</dbReference>
<dbReference type="InterPro" id="IPR009457">
    <property type="entry name" value="THH1/TOM1/TOM3_dom"/>
</dbReference>
<dbReference type="InterPro" id="IPR001906">
    <property type="entry name" value="Terpene_synth_N"/>
</dbReference>
<accession>A0A811NDI9</accession>
<keyword evidence="1" id="KW-0479">Metal-binding</keyword>
<feature type="domain" description="Terpene synthase metal-binding" evidence="4">
    <location>
        <begin position="615"/>
        <end position="864"/>
    </location>
</feature>